<dbReference type="EMBL" id="VSSQ01007285">
    <property type="protein sequence ID" value="MPM35438.1"/>
    <property type="molecule type" value="Genomic_DNA"/>
</dbReference>
<reference evidence="1" key="1">
    <citation type="submission" date="2019-08" db="EMBL/GenBank/DDBJ databases">
        <authorList>
            <person name="Kucharzyk K."/>
            <person name="Murdoch R.W."/>
            <person name="Higgins S."/>
            <person name="Loffler F."/>
        </authorList>
    </citation>
    <scope>NUCLEOTIDE SEQUENCE</scope>
</reference>
<dbReference type="AlphaFoldDB" id="A0A644Z586"/>
<name>A0A644Z586_9ZZZZ</name>
<sequence length="99" mass="12122">MDKFLSYHPATYQIIYDRLFNRKFDNSKIAKYINVEDFTLFDQGLKECLEKFLENPKFKNIDWRAEALKDRRTKELTNLNEILGVKQKIKYLLYRFFIN</sequence>
<gene>
    <name evidence="1" type="ORF">SDC9_82030</name>
</gene>
<accession>A0A644Z586</accession>
<evidence type="ECO:0000313" key="1">
    <source>
        <dbReference type="EMBL" id="MPM35438.1"/>
    </source>
</evidence>
<comment type="caution">
    <text evidence="1">The sequence shown here is derived from an EMBL/GenBank/DDBJ whole genome shotgun (WGS) entry which is preliminary data.</text>
</comment>
<proteinExistence type="predicted"/>
<organism evidence="1">
    <name type="scientific">bioreactor metagenome</name>
    <dbReference type="NCBI Taxonomy" id="1076179"/>
    <lineage>
        <taxon>unclassified sequences</taxon>
        <taxon>metagenomes</taxon>
        <taxon>ecological metagenomes</taxon>
    </lineage>
</organism>
<protein>
    <submittedName>
        <fullName evidence="1">Uncharacterized protein</fullName>
    </submittedName>
</protein>